<gene>
    <name evidence="1" type="ORF">Amon02_000999900</name>
</gene>
<evidence type="ECO:0000313" key="1">
    <source>
        <dbReference type="EMBL" id="GME96489.1"/>
    </source>
</evidence>
<comment type="caution">
    <text evidence="1">The sequence shown here is derived from an EMBL/GenBank/DDBJ whole genome shotgun (WGS) entry which is preliminary data.</text>
</comment>
<evidence type="ECO:0000313" key="2">
    <source>
        <dbReference type="Proteomes" id="UP001165064"/>
    </source>
</evidence>
<dbReference type="EMBL" id="BSXS01009766">
    <property type="protein sequence ID" value="GME96489.1"/>
    <property type="molecule type" value="Genomic_DNA"/>
</dbReference>
<sequence length="357" mass="39654">MDDAFRSGSSSSNGQSNGSSSNTGNGSDFGFGFGSTQQQQQQDMNTPYSSHSFNALLNSLNELQLDSDEDKPTPQPNMTDFSPYLGVSGGRIYSIDETFKHHLLNLFLTNMTDITYVLRWLLPIVAQWDFSNDPVPSHQFLLCSLLGSACAFLHHPLADQMRELFILQANSLTIPACKSDLDDYLIAGLLCLSCYETGVGNDSMAYCYNSIACALSQHMGIHISYDQNSKASNFAPECTPLQSAIIWTVCTNDRIVTTTLGVPACIHYKRIVTPFYEVVTDPRDTEWHIMESSFSYCARLWYVLDRFTDQICAIQGDLGDTQEREKLLTTAEMSLHDLKVSSEKTVCVDSIKSLIGI</sequence>
<keyword evidence="2" id="KW-1185">Reference proteome</keyword>
<accession>A0ACB5TWX1</accession>
<name>A0ACB5TWX1_AMBMO</name>
<organism evidence="1 2">
    <name type="scientific">Ambrosiozyma monospora</name>
    <name type="common">Yeast</name>
    <name type="synonym">Endomycopsis monosporus</name>
    <dbReference type="NCBI Taxonomy" id="43982"/>
    <lineage>
        <taxon>Eukaryota</taxon>
        <taxon>Fungi</taxon>
        <taxon>Dikarya</taxon>
        <taxon>Ascomycota</taxon>
        <taxon>Saccharomycotina</taxon>
        <taxon>Pichiomycetes</taxon>
        <taxon>Pichiales</taxon>
        <taxon>Pichiaceae</taxon>
        <taxon>Ambrosiozyma</taxon>
    </lineage>
</organism>
<protein>
    <submittedName>
        <fullName evidence="1">Unnamed protein product</fullName>
    </submittedName>
</protein>
<dbReference type="Proteomes" id="UP001165064">
    <property type="component" value="Unassembled WGS sequence"/>
</dbReference>
<reference evidence="1" key="1">
    <citation type="submission" date="2023-04" db="EMBL/GenBank/DDBJ databases">
        <title>Ambrosiozyma monospora NBRC 10751.</title>
        <authorList>
            <person name="Ichikawa N."/>
            <person name="Sato H."/>
            <person name="Tonouchi N."/>
        </authorList>
    </citation>
    <scope>NUCLEOTIDE SEQUENCE</scope>
    <source>
        <strain evidence="1">NBRC 10751</strain>
    </source>
</reference>
<proteinExistence type="predicted"/>